<evidence type="ECO:0000256" key="1">
    <source>
        <dbReference type="ARBA" id="ARBA00006484"/>
    </source>
</evidence>
<dbReference type="InterPro" id="IPR036291">
    <property type="entry name" value="NAD(P)-bd_dom_sf"/>
</dbReference>
<dbReference type="Pfam" id="PF13561">
    <property type="entry name" value="adh_short_C2"/>
    <property type="match status" value="1"/>
</dbReference>
<evidence type="ECO:0000313" key="3">
    <source>
        <dbReference type="Proteomes" id="UP000317646"/>
    </source>
</evidence>
<dbReference type="SUPFAM" id="SSF51735">
    <property type="entry name" value="NAD(P)-binding Rossmann-fold domains"/>
    <property type="match status" value="1"/>
</dbReference>
<reference evidence="2 3" key="1">
    <citation type="journal article" date="2019" name="Environ. Microbiol.">
        <title>Species interactions and distinct microbial communities in high Arctic permafrost affected cryosols are associated with the CH4 and CO2 gas fluxes.</title>
        <authorList>
            <person name="Altshuler I."/>
            <person name="Hamel J."/>
            <person name="Turney S."/>
            <person name="Magnuson E."/>
            <person name="Levesque R."/>
            <person name="Greer C."/>
            <person name="Whyte L.G."/>
        </authorList>
    </citation>
    <scope>NUCLEOTIDE SEQUENCE [LARGE SCALE GENOMIC DNA]</scope>
    <source>
        <strain evidence="2 3">S9.2P</strain>
    </source>
</reference>
<dbReference type="PANTHER" id="PTHR42879:SF6">
    <property type="entry name" value="NADPH-DEPENDENT REDUCTASE BACG"/>
    <property type="match status" value="1"/>
</dbReference>
<organism evidence="2 3">
    <name type="scientific">Hymenobacter nivis</name>
    <dbReference type="NCBI Taxonomy" id="1850093"/>
    <lineage>
        <taxon>Bacteria</taxon>
        <taxon>Pseudomonadati</taxon>
        <taxon>Bacteroidota</taxon>
        <taxon>Cytophagia</taxon>
        <taxon>Cytophagales</taxon>
        <taxon>Hymenobacteraceae</taxon>
        <taxon>Hymenobacter</taxon>
    </lineage>
</organism>
<dbReference type="InterPro" id="IPR050259">
    <property type="entry name" value="SDR"/>
</dbReference>
<dbReference type="AlphaFoldDB" id="A0A502GT42"/>
<proteinExistence type="inferred from homology"/>
<sequence>MDLGLKGKIALVVAASKGLGRAVAEELAAEGAHLVICARGEAELRATAAAIEAASGVPVLAVPADLAAPGAPAAVVAAALARFGRVDVLVTNAGGPPAGGFDSLAPEAWDAATRLLLTSVVELTRAVLPGMKAQGWGRILNITSISVKQPVDNLMLSNSLRAAVTGMARTLATEVAPFGITVNNILPGYTRTARVEALAQAIADRDGIAPADAQARWENEIPMRRLGEPREFGALAAFLCSERASYITATSIPVDGGWIKGLL</sequence>
<protein>
    <submittedName>
        <fullName evidence="2">SDR family oxidoreductase</fullName>
    </submittedName>
</protein>
<evidence type="ECO:0000313" key="2">
    <source>
        <dbReference type="EMBL" id="TPG64588.1"/>
    </source>
</evidence>
<dbReference type="EMBL" id="RCYZ01000006">
    <property type="protein sequence ID" value="TPG64588.1"/>
    <property type="molecule type" value="Genomic_DNA"/>
</dbReference>
<dbReference type="PANTHER" id="PTHR42879">
    <property type="entry name" value="3-OXOACYL-(ACYL-CARRIER-PROTEIN) REDUCTASE"/>
    <property type="match status" value="1"/>
</dbReference>
<dbReference type="PRINTS" id="PR00081">
    <property type="entry name" value="GDHRDH"/>
</dbReference>
<dbReference type="Proteomes" id="UP000317646">
    <property type="component" value="Unassembled WGS sequence"/>
</dbReference>
<dbReference type="OrthoDB" id="9804774at2"/>
<comment type="caution">
    <text evidence="2">The sequence shown here is derived from an EMBL/GenBank/DDBJ whole genome shotgun (WGS) entry which is preliminary data.</text>
</comment>
<dbReference type="CDD" id="cd05344">
    <property type="entry name" value="BKR_like_SDR_like"/>
    <property type="match status" value="1"/>
</dbReference>
<gene>
    <name evidence="2" type="ORF">EAH73_15605</name>
</gene>
<dbReference type="InterPro" id="IPR002347">
    <property type="entry name" value="SDR_fam"/>
</dbReference>
<dbReference type="PRINTS" id="PR00080">
    <property type="entry name" value="SDRFAMILY"/>
</dbReference>
<keyword evidence="3" id="KW-1185">Reference proteome</keyword>
<accession>A0A502GT42</accession>
<name>A0A502GT42_9BACT</name>
<dbReference type="RefSeq" id="WP_140468179.1">
    <property type="nucleotide sequence ID" value="NZ_RCYZ01000006.1"/>
</dbReference>
<dbReference type="FunFam" id="3.40.50.720:FF:000084">
    <property type="entry name" value="Short-chain dehydrogenase reductase"/>
    <property type="match status" value="1"/>
</dbReference>
<comment type="similarity">
    <text evidence="1">Belongs to the short-chain dehydrogenases/reductases (SDR) family.</text>
</comment>
<dbReference type="Gene3D" id="3.40.50.720">
    <property type="entry name" value="NAD(P)-binding Rossmann-like Domain"/>
    <property type="match status" value="1"/>
</dbReference>